<feature type="domain" description="HTH araC/xylS-type" evidence="6">
    <location>
        <begin position="172"/>
        <end position="269"/>
    </location>
</feature>
<reference evidence="7 8" key="1">
    <citation type="submission" date="2020-02" db="EMBL/GenBank/DDBJ databases">
        <title>Comparative genomics of sulfur disproportionating microorganisms.</title>
        <authorList>
            <person name="Ward L.M."/>
            <person name="Bertran E."/>
            <person name="Johnston D.T."/>
        </authorList>
    </citation>
    <scope>NUCLEOTIDE SEQUENCE [LARGE SCALE GENOMIC DNA]</scope>
    <source>
        <strain evidence="7 8">DSM 3696</strain>
    </source>
</reference>
<dbReference type="PANTHER" id="PTHR11019">
    <property type="entry name" value="HTH-TYPE TRANSCRIPTIONAL REGULATOR NIMR"/>
    <property type="match status" value="1"/>
</dbReference>
<dbReference type="InterPro" id="IPR020449">
    <property type="entry name" value="Tscrpt_reg_AraC-type_HTH"/>
</dbReference>
<dbReference type="Proteomes" id="UP000469724">
    <property type="component" value="Unassembled WGS sequence"/>
</dbReference>
<evidence type="ECO:0000256" key="3">
    <source>
        <dbReference type="ARBA" id="ARBA00023125"/>
    </source>
</evidence>
<comment type="caution">
    <text evidence="7">The sequence shown here is derived from an EMBL/GenBank/DDBJ whole genome shotgun (WGS) entry which is preliminary data.</text>
</comment>
<dbReference type="InterPro" id="IPR018062">
    <property type="entry name" value="HTH_AraC-typ_CS"/>
</dbReference>
<dbReference type="Pfam" id="PF12833">
    <property type="entry name" value="HTH_18"/>
    <property type="match status" value="1"/>
</dbReference>
<keyword evidence="2" id="KW-0805">Transcription regulation</keyword>
<evidence type="ECO:0000256" key="4">
    <source>
        <dbReference type="ARBA" id="ARBA00023163"/>
    </source>
</evidence>
<gene>
    <name evidence="7" type="ORF">G3N56_19055</name>
</gene>
<evidence type="ECO:0000256" key="5">
    <source>
        <dbReference type="SAM" id="MobiDB-lite"/>
    </source>
</evidence>
<keyword evidence="8" id="KW-1185">Reference proteome</keyword>
<dbReference type="GO" id="GO:0003700">
    <property type="term" value="F:DNA-binding transcription factor activity"/>
    <property type="evidence" value="ECO:0007669"/>
    <property type="project" value="InterPro"/>
</dbReference>
<dbReference type="SUPFAM" id="SSF51182">
    <property type="entry name" value="RmlC-like cupins"/>
    <property type="match status" value="1"/>
</dbReference>
<keyword evidence="3" id="KW-0238">DNA-binding</keyword>
<dbReference type="AlphaFoldDB" id="A0A7K3NRM5"/>
<dbReference type="Gene3D" id="1.10.10.60">
    <property type="entry name" value="Homeodomain-like"/>
    <property type="match status" value="1"/>
</dbReference>
<feature type="region of interest" description="Disordered" evidence="5">
    <location>
        <begin position="264"/>
        <end position="293"/>
    </location>
</feature>
<dbReference type="InterPro" id="IPR018060">
    <property type="entry name" value="HTH_AraC"/>
</dbReference>
<dbReference type="FunFam" id="1.10.10.60:FF:000132">
    <property type="entry name" value="AraC family transcriptional regulator"/>
    <property type="match status" value="1"/>
</dbReference>
<proteinExistence type="predicted"/>
<accession>A0A7K3NRM5</accession>
<dbReference type="PRINTS" id="PR00032">
    <property type="entry name" value="HTHARAC"/>
</dbReference>
<dbReference type="RefSeq" id="WP_163303905.1">
    <property type="nucleotide sequence ID" value="NZ_JAAGRQ010000150.1"/>
</dbReference>
<sequence>MTTCSENRSASVHPSPERLARIENTGNAVLLFPSTLPRGLRGKPHRHGLGQLIFPKSGRYQVFAAGGVWTGSPRQAMWIPPGVEHGVQAMDDLFVHNVYVSTRHVGGLPTDCRVLEVTPLLQELLAHGLSLPASADHAEELQRILLVITDQIRHGGPAGVGHLPMAEGGRLHPLLVQLAEDPGDAGGLEHWAGRINVSPRTLARLFVQETGLTFREWRQRLRVMEAMSRLRSGQSVLQVAMDLGYDSQSAFAVMFRRIMGSSPSQWRAGAAPQGLRPPGRGGEAMGDGVLPST</sequence>
<evidence type="ECO:0000256" key="2">
    <source>
        <dbReference type="ARBA" id="ARBA00023015"/>
    </source>
</evidence>
<dbReference type="InterPro" id="IPR014710">
    <property type="entry name" value="RmlC-like_jellyroll"/>
</dbReference>
<dbReference type="InterPro" id="IPR003313">
    <property type="entry name" value="AraC-bd"/>
</dbReference>
<dbReference type="Pfam" id="PF02311">
    <property type="entry name" value="AraC_binding"/>
    <property type="match status" value="1"/>
</dbReference>
<dbReference type="SUPFAM" id="SSF46689">
    <property type="entry name" value="Homeodomain-like"/>
    <property type="match status" value="2"/>
</dbReference>
<dbReference type="GO" id="GO:0043565">
    <property type="term" value="F:sequence-specific DNA binding"/>
    <property type="evidence" value="ECO:0007669"/>
    <property type="project" value="InterPro"/>
</dbReference>
<dbReference type="Gene3D" id="2.60.120.10">
    <property type="entry name" value="Jelly Rolls"/>
    <property type="match status" value="1"/>
</dbReference>
<keyword evidence="4" id="KW-0804">Transcription</keyword>
<dbReference type="EMBL" id="JAAGRQ010000150">
    <property type="protein sequence ID" value="NDY58840.1"/>
    <property type="molecule type" value="Genomic_DNA"/>
</dbReference>
<dbReference type="SMART" id="SM00342">
    <property type="entry name" value="HTH_ARAC"/>
    <property type="match status" value="1"/>
</dbReference>
<evidence type="ECO:0000313" key="7">
    <source>
        <dbReference type="EMBL" id="NDY58840.1"/>
    </source>
</evidence>
<dbReference type="InterPro" id="IPR009057">
    <property type="entry name" value="Homeodomain-like_sf"/>
</dbReference>
<dbReference type="InterPro" id="IPR011051">
    <property type="entry name" value="RmlC_Cupin_sf"/>
</dbReference>
<name>A0A7K3NRM5_9BACT</name>
<evidence type="ECO:0000259" key="6">
    <source>
        <dbReference type="PROSITE" id="PS01124"/>
    </source>
</evidence>
<dbReference type="PANTHER" id="PTHR11019:SF199">
    <property type="entry name" value="HTH-TYPE TRANSCRIPTIONAL REGULATOR NIMR"/>
    <property type="match status" value="1"/>
</dbReference>
<dbReference type="PROSITE" id="PS01124">
    <property type="entry name" value="HTH_ARAC_FAMILY_2"/>
    <property type="match status" value="1"/>
</dbReference>
<protein>
    <submittedName>
        <fullName evidence="7">AraC family transcriptional regulator</fullName>
    </submittedName>
</protein>
<keyword evidence="1" id="KW-0678">Repressor</keyword>
<evidence type="ECO:0000313" key="8">
    <source>
        <dbReference type="Proteomes" id="UP000469724"/>
    </source>
</evidence>
<organism evidence="7 8">
    <name type="scientific">Desulfolutivibrio sulfodismutans</name>
    <dbReference type="NCBI Taxonomy" id="63561"/>
    <lineage>
        <taxon>Bacteria</taxon>
        <taxon>Pseudomonadati</taxon>
        <taxon>Thermodesulfobacteriota</taxon>
        <taxon>Desulfovibrionia</taxon>
        <taxon>Desulfovibrionales</taxon>
        <taxon>Desulfovibrionaceae</taxon>
        <taxon>Desulfolutivibrio</taxon>
    </lineage>
</organism>
<feature type="non-terminal residue" evidence="7">
    <location>
        <position position="293"/>
    </location>
</feature>
<dbReference type="CDD" id="cd06124">
    <property type="entry name" value="cupin_NimR-like_N"/>
    <property type="match status" value="1"/>
</dbReference>
<evidence type="ECO:0000256" key="1">
    <source>
        <dbReference type="ARBA" id="ARBA00022491"/>
    </source>
</evidence>
<dbReference type="PROSITE" id="PS00041">
    <property type="entry name" value="HTH_ARAC_FAMILY_1"/>
    <property type="match status" value="1"/>
</dbReference>